<name>A0A8T0WRI7_PANVG</name>
<keyword evidence="3" id="KW-1185">Reference proteome</keyword>
<evidence type="ECO:0000313" key="3">
    <source>
        <dbReference type="Proteomes" id="UP000823388"/>
    </source>
</evidence>
<protein>
    <recommendedName>
        <fullName evidence="4">Retrotransposon gag domain-containing protein</fullName>
    </recommendedName>
</protein>
<feature type="compositionally biased region" description="Polar residues" evidence="1">
    <location>
        <begin position="298"/>
        <end position="309"/>
    </location>
</feature>
<dbReference type="Proteomes" id="UP000823388">
    <property type="component" value="Chromosome 1N"/>
</dbReference>
<feature type="region of interest" description="Disordered" evidence="1">
    <location>
        <begin position="220"/>
        <end position="249"/>
    </location>
</feature>
<accession>A0A8T0WRI7</accession>
<evidence type="ECO:0000256" key="1">
    <source>
        <dbReference type="SAM" id="MobiDB-lite"/>
    </source>
</evidence>
<dbReference type="InterPro" id="IPR021109">
    <property type="entry name" value="Peptidase_aspartic_dom_sf"/>
</dbReference>
<organism evidence="2 3">
    <name type="scientific">Panicum virgatum</name>
    <name type="common">Blackwell switchgrass</name>
    <dbReference type="NCBI Taxonomy" id="38727"/>
    <lineage>
        <taxon>Eukaryota</taxon>
        <taxon>Viridiplantae</taxon>
        <taxon>Streptophyta</taxon>
        <taxon>Embryophyta</taxon>
        <taxon>Tracheophyta</taxon>
        <taxon>Spermatophyta</taxon>
        <taxon>Magnoliopsida</taxon>
        <taxon>Liliopsida</taxon>
        <taxon>Poales</taxon>
        <taxon>Poaceae</taxon>
        <taxon>PACMAD clade</taxon>
        <taxon>Panicoideae</taxon>
        <taxon>Panicodae</taxon>
        <taxon>Paniceae</taxon>
        <taxon>Panicinae</taxon>
        <taxon>Panicum</taxon>
        <taxon>Panicum sect. Hiantes</taxon>
    </lineage>
</organism>
<dbReference type="CDD" id="cd00303">
    <property type="entry name" value="retropepsin_like"/>
    <property type="match status" value="1"/>
</dbReference>
<evidence type="ECO:0008006" key="4">
    <source>
        <dbReference type="Google" id="ProtNLM"/>
    </source>
</evidence>
<feature type="region of interest" description="Disordered" evidence="1">
    <location>
        <begin position="288"/>
        <end position="314"/>
    </location>
</feature>
<reference evidence="2" key="1">
    <citation type="submission" date="2020-05" db="EMBL/GenBank/DDBJ databases">
        <title>WGS assembly of Panicum virgatum.</title>
        <authorList>
            <person name="Lovell J.T."/>
            <person name="Jenkins J."/>
            <person name="Shu S."/>
            <person name="Juenger T.E."/>
            <person name="Schmutz J."/>
        </authorList>
    </citation>
    <scope>NUCLEOTIDE SEQUENCE</scope>
    <source>
        <strain evidence="2">AP13</strain>
    </source>
</reference>
<feature type="compositionally biased region" description="Polar residues" evidence="1">
    <location>
        <begin position="50"/>
        <end position="72"/>
    </location>
</feature>
<proteinExistence type="predicted"/>
<gene>
    <name evidence="2" type="ORF">PVAP13_1NG145738</name>
</gene>
<dbReference type="EMBL" id="CM029038">
    <property type="protein sequence ID" value="KAG2649925.1"/>
    <property type="molecule type" value="Genomic_DNA"/>
</dbReference>
<dbReference type="AlphaFoldDB" id="A0A8T0WRI7"/>
<feature type="non-terminal residue" evidence="2">
    <location>
        <position position="1"/>
    </location>
</feature>
<dbReference type="SUPFAM" id="SSF50630">
    <property type="entry name" value="Acid proteases"/>
    <property type="match status" value="1"/>
</dbReference>
<dbReference type="PANTHER" id="PTHR33240:SF15">
    <property type="entry name" value="GAG-PRO-LIKE PROTEIN"/>
    <property type="match status" value="1"/>
</dbReference>
<feature type="compositionally biased region" description="Polar residues" evidence="1">
    <location>
        <begin position="26"/>
        <end position="35"/>
    </location>
</feature>
<dbReference type="PANTHER" id="PTHR33240">
    <property type="entry name" value="OS08G0508500 PROTEIN"/>
    <property type="match status" value="1"/>
</dbReference>
<comment type="caution">
    <text evidence="2">The sequence shown here is derived from an EMBL/GenBank/DDBJ whole genome shotgun (WGS) entry which is preliminary data.</text>
</comment>
<sequence length="495" mass="56666">LIWVHPITFEELALKATDIENYMQHISRQTRSQNKPAKKGQRDKLPAKPKQTQAMETTITPQKYHTGGSSMRDQNKGGPSAPRRPSLSERQNQNYSFPAEEVEDLFVGLRELDFIELPKPKRPEEAFKFNEPNFCHYHRILGHTLKGCFLVKNLIQKLVDEGTIDANLLKSMKKEKKVATSNVATFENDPCTHMTFSGYPQQQAECQHESKALLQRIHCTRRGPSVSRRSREEDDVPRLSQNLEKREDQPMEECAMLAIRVFEDDKESLHFPEEEDLEVDEIQLRSGRQLPDPRHQLKNPQNKHVTPSDATDHSHNVSVKYDVDAELAQAEDITFTDEDLLLGNKKHNRPHLMFGEIDDMPTNRIMVDGGSAINLLPLHTLKKIGYSVRDLGRSNVIIHGFNQSGQEAMGTISLVLKLEKLMTYVTFHMIDAATSYNALIGHPWLHENGVVPSTLHQCIKYKDTSGDIVRIFADKKPFTTMRFCLSLYMVIEFFI</sequence>
<feature type="region of interest" description="Disordered" evidence="1">
    <location>
        <begin position="26"/>
        <end position="95"/>
    </location>
</feature>
<evidence type="ECO:0000313" key="2">
    <source>
        <dbReference type="EMBL" id="KAG2649925.1"/>
    </source>
</evidence>
<dbReference type="Gene3D" id="2.40.70.10">
    <property type="entry name" value="Acid Proteases"/>
    <property type="match status" value="1"/>
</dbReference>